<dbReference type="InterPro" id="IPR011029">
    <property type="entry name" value="DEATH-like_dom_sf"/>
</dbReference>
<evidence type="ECO:0000256" key="9">
    <source>
        <dbReference type="ARBA" id="ARBA00022737"/>
    </source>
</evidence>
<evidence type="ECO:0000256" key="18">
    <source>
        <dbReference type="ARBA" id="ARBA00023118"/>
    </source>
</evidence>
<proteinExistence type="inferred from homology"/>
<evidence type="ECO:0000256" key="1">
    <source>
        <dbReference type="ARBA" id="ARBA00004496"/>
    </source>
</evidence>
<reference evidence="23" key="1">
    <citation type="journal article" date="2010" name="Science">
        <title>The genome of the Western clawed frog Xenopus tropicalis.</title>
        <authorList>
            <person name="Hellsten U."/>
            <person name="Harland R.M."/>
            <person name="Gilchrist M.J."/>
            <person name="Hendrix D."/>
            <person name="Jurka J."/>
            <person name="Kapitonov V."/>
            <person name="Ovcharenko I."/>
            <person name="Putnam N.H."/>
            <person name="Shu S."/>
            <person name="Taher L."/>
            <person name="Blitz I.L."/>
            <person name="Blumberg B."/>
            <person name="Dichmann D.S."/>
            <person name="Dubchak I."/>
            <person name="Amaya E."/>
            <person name="Detter J.C."/>
            <person name="Fletcher R."/>
            <person name="Gerhard D.S."/>
            <person name="Goodstein D."/>
            <person name="Graves T."/>
            <person name="Grigoriev I.V."/>
            <person name="Grimwood J."/>
            <person name="Kawashima T."/>
            <person name="Lindquist E."/>
            <person name="Lucas S.M."/>
            <person name="Mead P.E."/>
            <person name="Mitros T."/>
            <person name="Ogino H."/>
            <person name="Ohta Y."/>
            <person name="Poliakov A.V."/>
            <person name="Pollet N."/>
            <person name="Robert J."/>
            <person name="Salamov A."/>
            <person name="Sater A.K."/>
            <person name="Schmutz J."/>
            <person name="Terry A."/>
            <person name="Vize P.D."/>
            <person name="Warren W.C."/>
            <person name="Wells D."/>
            <person name="Wills A."/>
            <person name="Wilson R.K."/>
            <person name="Zimmerman L.B."/>
            <person name="Zorn A.M."/>
            <person name="Grainger R."/>
            <person name="Grammer T."/>
            <person name="Khokha M.K."/>
            <person name="Richardson P.M."/>
            <person name="Rokhsar D.S."/>
        </authorList>
    </citation>
    <scope>NUCLEOTIDE SEQUENCE [LARGE SCALE GENOMIC DNA]</scope>
    <source>
        <strain evidence="23">Nigerian</strain>
    </source>
</reference>
<dbReference type="EC" id="3.6.4.13" evidence="3"/>
<dbReference type="Pfam" id="PF18119">
    <property type="entry name" value="RIG-I_C"/>
    <property type="match status" value="1"/>
</dbReference>
<dbReference type="SMART" id="SM00490">
    <property type="entry name" value="HELICc"/>
    <property type="match status" value="1"/>
</dbReference>
<dbReference type="GO" id="GO:0008270">
    <property type="term" value="F:zinc ion binding"/>
    <property type="evidence" value="ECO:0000318"/>
    <property type="project" value="GO_Central"/>
</dbReference>
<keyword evidence="9" id="KW-0677">Repeat</keyword>
<dbReference type="HOGENOM" id="CLU_006888_1_0_1"/>
<dbReference type="Proteomes" id="UP000008143">
    <property type="component" value="Chromosome 1"/>
</dbReference>
<evidence type="ECO:0000256" key="8">
    <source>
        <dbReference type="ARBA" id="ARBA00022723"/>
    </source>
</evidence>
<dbReference type="Bgee" id="ENSXETG00000009200">
    <property type="expression patterns" value="Expressed in liver and 5 other cell types or tissues"/>
</dbReference>
<sequence length="967" mass="110352">MSQEDKERLKLYSDYITGILRPTYVIDCMSTWFSTDVIEKIKAEESNGPTQAASFFIKHLLELEERGWYQGFLDVLEATGYTGLCQALTMSDFHHIEALDHPKRLLKTIHSTVKNNITPSEFVNHFTDCLMSREIEEIKQEITNKGEIAGAEKFIDILLRSDKQEWPKVFTLALQDEGHLEILGLWSDKERRSVAENVEEETSAFSNLQYSVIPEQENLDYSECSSVAENVEEKILQYSEMPELENLVLSAPAVLSNQVKNVIPKINSSVSQSISTVKLRKYQEELAKPAFTGKNTMICAPTGSGKTLVSLVICKHHLECMPNGKKGKVLFMATKVPVYEQQKDVFCKYFEGSRYKVEGVSGETAENFPVGLVIENSDIIILTPQILVNCLQSGTVPSISVFSMMIFDECHNTIGNHPYNVLMFSYLDLKLNMPGVALPQIIGLTASVGTGKAKSLPEAIHYITRLCASLNIEVISTVKEHKEELAETVFKPTKSISIAPQRENDSFTAIMSEIMSETEKMAKDFYPELYSMSNIQNRSYGTQKYEQWIVDTQKKCCVLQMDDKNKEMRICSSLFTYTEHLRKYNDSIMINDDARTKDALDFLENFFNNMKNGSFNEIEQKLYNMFQDKLPQLLDISKNNINPKLEELQFILDESYHENPETRSLLFVKTRSLVSALKTWIEENPLLQFLKPEILIGRSKRNESLGMTLSSQKGALEAFKNSAESKLLIATSVADEGIDIQACNLVLLYEYVGNVTKMIQVRGRGRAKDSKCFLITSKGEEAIKEENNLLREKLMNEAVTVLQKEEPESFVNKILEIQKEEKHIRDMKKLFERPKATEGNRKLLCKKCKTYACNTDDIRVIKVSHHTVIDKSFMERFTSLPIEKPKKFNGYKMLSKIFCKRLECSEEWGVSGTYQNFSPIPLIKITKFVIENPDGTQEYKAKWTDVNFTMKIITRNELISSFIASVE</sequence>
<feature type="domain" description="RLR CTR" evidence="22">
    <location>
        <begin position="831"/>
        <end position="960"/>
    </location>
</feature>
<dbReference type="SUPFAM" id="SSF52540">
    <property type="entry name" value="P-loop containing nucleoside triphosphate hydrolases"/>
    <property type="match status" value="2"/>
</dbReference>
<dbReference type="GO" id="GO:0005524">
    <property type="term" value="F:ATP binding"/>
    <property type="evidence" value="ECO:0007669"/>
    <property type="project" value="UniProtKB-KW"/>
</dbReference>
<keyword evidence="5" id="KW-1017">Isopeptide bond</keyword>
<keyword evidence="16" id="KW-0391">Immunity</keyword>
<dbReference type="InterPro" id="IPR011545">
    <property type="entry name" value="DEAD/DEAH_box_helicase_dom"/>
</dbReference>
<keyword evidence="12 25" id="KW-0347">Helicase</keyword>
<dbReference type="Pfam" id="PF11648">
    <property type="entry name" value="RIG-I_C-RD"/>
    <property type="match status" value="1"/>
</dbReference>
<dbReference type="PROSITE" id="PS51192">
    <property type="entry name" value="HELICASE_ATP_BIND_1"/>
    <property type="match status" value="1"/>
</dbReference>
<keyword evidence="11" id="KW-0378">Hydrolase</keyword>
<keyword evidence="10" id="KW-0547">Nucleotide-binding</keyword>
<evidence type="ECO:0000256" key="2">
    <source>
        <dbReference type="ARBA" id="ARBA00006866"/>
    </source>
</evidence>
<dbReference type="GO" id="GO:0003727">
    <property type="term" value="F:single-stranded RNA binding"/>
    <property type="evidence" value="ECO:0000318"/>
    <property type="project" value="GO_Central"/>
</dbReference>
<evidence type="ECO:0000256" key="17">
    <source>
        <dbReference type="ARBA" id="ARBA00022884"/>
    </source>
</evidence>
<dbReference type="FunFam" id="3.40.50.300:FF:001233">
    <property type="entry name" value="Probable ATP-dependent RNA helicase DDX58"/>
    <property type="match status" value="1"/>
</dbReference>
<evidence type="ECO:0000256" key="10">
    <source>
        <dbReference type="ARBA" id="ARBA00022741"/>
    </source>
</evidence>
<keyword evidence="13" id="KW-0862">Zinc</keyword>
<dbReference type="Pfam" id="PF00270">
    <property type="entry name" value="DEAD"/>
    <property type="match status" value="1"/>
</dbReference>
<evidence type="ECO:0000259" key="20">
    <source>
        <dbReference type="PROSITE" id="PS51192"/>
    </source>
</evidence>
<dbReference type="eggNOG" id="KOG0354">
    <property type="taxonomic scope" value="Eukaryota"/>
</dbReference>
<dbReference type="InterPro" id="IPR051363">
    <property type="entry name" value="RLR_Helicase"/>
</dbReference>
<keyword evidence="17" id="KW-0694">RNA-binding</keyword>
<evidence type="ECO:0000313" key="26">
    <source>
        <dbReference type="Xenbase" id="XB-GENE-980097"/>
    </source>
</evidence>
<dbReference type="OrthoDB" id="416741at2759"/>
<dbReference type="Reactome" id="R-XTR-5689880">
    <property type="pathway name" value="Ub-specific processing proteases"/>
</dbReference>
<evidence type="ECO:0000256" key="16">
    <source>
        <dbReference type="ARBA" id="ARBA00022859"/>
    </source>
</evidence>
<dbReference type="Xenbase" id="XB-GENE-980097">
    <property type="gene designation" value="rigi"/>
</dbReference>
<dbReference type="Gene3D" id="2.170.150.30">
    <property type="entry name" value="RIG-I-like receptor, C-terminal regulatory domain"/>
    <property type="match status" value="1"/>
</dbReference>
<dbReference type="InterPro" id="IPR014001">
    <property type="entry name" value="Helicase_ATP-bd"/>
</dbReference>
<dbReference type="InterPro" id="IPR027417">
    <property type="entry name" value="P-loop_NTPase"/>
</dbReference>
<dbReference type="GO" id="GO:0003725">
    <property type="term" value="F:double-stranded RNA binding"/>
    <property type="evidence" value="ECO:0000318"/>
    <property type="project" value="GO_Central"/>
</dbReference>
<dbReference type="GO" id="GO:0140374">
    <property type="term" value="P:antiviral innate immune response"/>
    <property type="evidence" value="ECO:0000318"/>
    <property type="project" value="GO_Central"/>
</dbReference>
<evidence type="ECO:0000313" key="25">
    <source>
        <dbReference type="RefSeq" id="XP_031746242.1"/>
    </source>
</evidence>
<feature type="domain" description="Helicase ATP-binding" evidence="20">
    <location>
        <begin position="287"/>
        <end position="466"/>
    </location>
</feature>
<keyword evidence="6" id="KW-0597">Phosphoprotein</keyword>
<keyword evidence="14" id="KW-0067">ATP-binding</keyword>
<dbReference type="Gene3D" id="1.10.533.10">
    <property type="entry name" value="Death Domain, Fas"/>
    <property type="match status" value="2"/>
</dbReference>
<dbReference type="GO" id="GO:0002753">
    <property type="term" value="P:cytoplasmic pattern recognition receptor signaling pathway"/>
    <property type="evidence" value="ECO:0000318"/>
    <property type="project" value="GO_Central"/>
</dbReference>
<dbReference type="CDD" id="cd18073">
    <property type="entry name" value="DEXHc_RIG-I_DDX58"/>
    <property type="match status" value="1"/>
</dbReference>
<dbReference type="Pfam" id="PF00271">
    <property type="entry name" value="Helicase_C"/>
    <property type="match status" value="1"/>
</dbReference>
<reference evidence="23" key="2">
    <citation type="submission" date="2011-06" db="UniProtKB">
        <authorList>
            <consortium name="Ensembl"/>
        </authorList>
    </citation>
    <scope>IDENTIFICATION</scope>
</reference>
<dbReference type="PANTHER" id="PTHR14074:SF16">
    <property type="entry name" value="ANTIVIRAL INNATE IMMUNE RESPONSE RECEPTOR RIG-I"/>
    <property type="match status" value="1"/>
</dbReference>
<dbReference type="Gene3D" id="1.20.1320.30">
    <property type="match status" value="1"/>
</dbReference>
<dbReference type="SMART" id="SM00487">
    <property type="entry name" value="DEXDc"/>
    <property type="match status" value="1"/>
</dbReference>
<evidence type="ECO:0000313" key="23">
    <source>
        <dbReference type="Ensembl" id="ENSXETP00000020202"/>
    </source>
</evidence>
<dbReference type="PANTHER" id="PTHR14074">
    <property type="entry name" value="HELICASE WITH DEATH DOMAIN-RELATED"/>
    <property type="match status" value="1"/>
</dbReference>
<name>F7E080_XENTR</name>
<evidence type="ECO:0000256" key="7">
    <source>
        <dbReference type="ARBA" id="ARBA00022588"/>
    </source>
</evidence>
<evidence type="ECO:0000313" key="24">
    <source>
        <dbReference type="Proteomes" id="UP000008143"/>
    </source>
</evidence>
<evidence type="ECO:0000256" key="12">
    <source>
        <dbReference type="ARBA" id="ARBA00022806"/>
    </source>
</evidence>
<keyword evidence="24" id="KW-1185">Reference proteome</keyword>
<dbReference type="GO" id="GO:0005737">
    <property type="term" value="C:cytoplasm"/>
    <property type="evidence" value="ECO:0000318"/>
    <property type="project" value="GO_Central"/>
</dbReference>
<keyword evidence="15" id="KW-0832">Ubl conjugation</keyword>
<dbReference type="RefSeq" id="XP_031746242.1">
    <property type="nucleotide sequence ID" value="XM_031890382.1"/>
</dbReference>
<dbReference type="GO" id="GO:0016787">
    <property type="term" value="F:hydrolase activity"/>
    <property type="evidence" value="ECO:0007669"/>
    <property type="project" value="UniProtKB-KW"/>
</dbReference>
<evidence type="ECO:0000259" key="22">
    <source>
        <dbReference type="PROSITE" id="PS51789"/>
    </source>
</evidence>
<evidence type="ECO:0000256" key="11">
    <source>
        <dbReference type="ARBA" id="ARBA00022801"/>
    </source>
</evidence>
<dbReference type="GeneTree" id="ENSGT00940000153173"/>
<dbReference type="InterPro" id="IPR001650">
    <property type="entry name" value="Helicase_C-like"/>
</dbReference>
<evidence type="ECO:0000256" key="3">
    <source>
        <dbReference type="ARBA" id="ARBA00012552"/>
    </source>
</evidence>
<dbReference type="GO" id="GO:0003724">
    <property type="term" value="F:RNA helicase activity"/>
    <property type="evidence" value="ECO:0007669"/>
    <property type="project" value="UniProtKB-EC"/>
</dbReference>
<dbReference type="Gene3D" id="3.40.50.300">
    <property type="entry name" value="P-loop containing nucleotide triphosphate hydrolases"/>
    <property type="match status" value="2"/>
</dbReference>
<keyword evidence="8" id="KW-0479">Metal-binding</keyword>
<dbReference type="PROSITE" id="PS51194">
    <property type="entry name" value="HELICASE_CTER"/>
    <property type="match status" value="1"/>
</dbReference>
<keyword evidence="4" id="KW-0963">Cytoplasm</keyword>
<evidence type="ECO:0000256" key="14">
    <source>
        <dbReference type="ARBA" id="ARBA00022840"/>
    </source>
</evidence>
<evidence type="ECO:0000256" key="4">
    <source>
        <dbReference type="ARBA" id="ARBA00022490"/>
    </source>
</evidence>
<protein>
    <recommendedName>
        <fullName evidence="3">RNA helicase</fullName>
        <ecNumber evidence="3">3.6.4.13</ecNumber>
    </recommendedName>
</protein>
<organism evidence="23">
    <name type="scientific">Xenopus tropicalis</name>
    <name type="common">Western clawed frog</name>
    <name type="synonym">Silurana tropicalis</name>
    <dbReference type="NCBI Taxonomy" id="8364"/>
    <lineage>
        <taxon>Eukaryota</taxon>
        <taxon>Metazoa</taxon>
        <taxon>Chordata</taxon>
        <taxon>Craniata</taxon>
        <taxon>Vertebrata</taxon>
        <taxon>Euteleostomi</taxon>
        <taxon>Amphibia</taxon>
        <taxon>Batrachia</taxon>
        <taxon>Anura</taxon>
        <taxon>Pipoidea</taxon>
        <taxon>Pipidae</taxon>
        <taxon>Xenopodinae</taxon>
        <taxon>Xenopus</taxon>
        <taxon>Silurana</taxon>
    </lineage>
</organism>
<dbReference type="InterPro" id="IPR031964">
    <property type="entry name" value="CARD_dom"/>
</dbReference>
<comment type="catalytic activity">
    <reaction evidence="19">
        <text>ATP + H2O = ADP + phosphate + H(+)</text>
        <dbReference type="Rhea" id="RHEA:13065"/>
        <dbReference type="ChEBI" id="CHEBI:15377"/>
        <dbReference type="ChEBI" id="CHEBI:15378"/>
        <dbReference type="ChEBI" id="CHEBI:30616"/>
        <dbReference type="ChEBI" id="CHEBI:43474"/>
        <dbReference type="ChEBI" id="CHEBI:456216"/>
        <dbReference type="EC" id="3.6.4.13"/>
    </reaction>
    <physiologicalReaction direction="left-to-right" evidence="19">
        <dbReference type="Rhea" id="RHEA:13066"/>
    </physiologicalReaction>
</comment>
<dbReference type="Pfam" id="PF16739">
    <property type="entry name" value="CARD_2"/>
    <property type="match status" value="2"/>
</dbReference>
<dbReference type="InterPro" id="IPR041204">
    <property type="entry name" value="RIG-I-like_C"/>
</dbReference>
<reference evidence="25" key="3">
    <citation type="submission" date="2025-04" db="UniProtKB">
        <authorList>
            <consortium name="RefSeq"/>
        </authorList>
    </citation>
    <scope>IDENTIFICATION</scope>
    <source>
        <strain evidence="25">Nigerian</strain>
        <tissue evidence="25">Liver and blood</tissue>
    </source>
</reference>
<gene>
    <name evidence="26" type="primary">rigi</name>
    <name evidence="23 25" type="synonym">ddx58</name>
</gene>
<comment type="subcellular location">
    <subcellularLocation>
        <location evidence="1">Cytoplasm</location>
    </subcellularLocation>
</comment>
<keyword evidence="7" id="KW-0399">Innate immunity</keyword>
<dbReference type="AGR" id="Xenbase:XB-GENE-980097"/>
<dbReference type="Ensembl" id="ENSXETT00000020202">
    <property type="protein sequence ID" value="ENSXETP00000020202"/>
    <property type="gene ID" value="ENSXETG00000009200"/>
</dbReference>
<accession>F7E080</accession>
<evidence type="ECO:0000256" key="15">
    <source>
        <dbReference type="ARBA" id="ARBA00022843"/>
    </source>
</evidence>
<dbReference type="InterPro" id="IPR021673">
    <property type="entry name" value="RLR_CTR"/>
</dbReference>
<evidence type="ECO:0000259" key="21">
    <source>
        <dbReference type="PROSITE" id="PS51194"/>
    </source>
</evidence>
<keyword evidence="18" id="KW-0051">Antiviral defense</keyword>
<dbReference type="AlphaFoldDB" id="F7E080"/>
<dbReference type="PROSITE" id="PS51789">
    <property type="entry name" value="RLR_CTR"/>
    <property type="match status" value="1"/>
</dbReference>
<comment type="similarity">
    <text evidence="2">Belongs to the helicase family. RLR subfamily.</text>
</comment>
<feature type="domain" description="Helicase C-terminal" evidence="21">
    <location>
        <begin position="644"/>
        <end position="818"/>
    </location>
</feature>
<evidence type="ECO:0000256" key="19">
    <source>
        <dbReference type="ARBA" id="ARBA00049390"/>
    </source>
</evidence>
<evidence type="ECO:0000256" key="13">
    <source>
        <dbReference type="ARBA" id="ARBA00022833"/>
    </source>
</evidence>
<dbReference type="InterPro" id="IPR038557">
    <property type="entry name" value="RLR_C_sf"/>
</dbReference>
<evidence type="ECO:0000256" key="5">
    <source>
        <dbReference type="ARBA" id="ARBA00022499"/>
    </source>
</evidence>
<evidence type="ECO:0000256" key="6">
    <source>
        <dbReference type="ARBA" id="ARBA00022553"/>
    </source>
</evidence>